<evidence type="ECO:0000313" key="1">
    <source>
        <dbReference type="EMBL" id="CAF1056611.1"/>
    </source>
</evidence>
<dbReference type="SUPFAM" id="SSF49899">
    <property type="entry name" value="Concanavalin A-like lectins/glucanases"/>
    <property type="match status" value="2"/>
</dbReference>
<name>A0A8S2JS54_9BILA</name>
<comment type="caution">
    <text evidence="2">The sequence shown here is derived from an EMBL/GenBank/DDBJ whole genome shotgun (WGS) entry which is preliminary data.</text>
</comment>
<proteinExistence type="predicted"/>
<dbReference type="Proteomes" id="UP000677228">
    <property type="component" value="Unassembled WGS sequence"/>
</dbReference>
<dbReference type="AlphaFoldDB" id="A0A8S2JS54"/>
<accession>A0A8S2JS54</accession>
<evidence type="ECO:0008006" key="4">
    <source>
        <dbReference type="Google" id="ProtNLM"/>
    </source>
</evidence>
<evidence type="ECO:0000313" key="2">
    <source>
        <dbReference type="EMBL" id="CAF3822702.1"/>
    </source>
</evidence>
<protein>
    <recommendedName>
        <fullName evidence="4">LamG domain-containing protein</fullName>
    </recommendedName>
</protein>
<organism evidence="2 3">
    <name type="scientific">Didymodactylos carnosus</name>
    <dbReference type="NCBI Taxonomy" id="1234261"/>
    <lineage>
        <taxon>Eukaryota</taxon>
        <taxon>Metazoa</taxon>
        <taxon>Spiralia</taxon>
        <taxon>Gnathifera</taxon>
        <taxon>Rotifera</taxon>
        <taxon>Eurotatoria</taxon>
        <taxon>Bdelloidea</taxon>
        <taxon>Philodinida</taxon>
        <taxon>Philodinidae</taxon>
        <taxon>Didymodactylos</taxon>
    </lineage>
</organism>
<gene>
    <name evidence="1" type="ORF">OVA965_LOCUS17204</name>
    <name evidence="2" type="ORF">TMI583_LOCUS17213</name>
</gene>
<sequence length="468" mass="52032">MTNKCLIVAGTILCVVIVAAIVTPIVIIFTRQGSTNTTTATVYTTVVSAYWSFDNNANDMYGVYNGALTGSATYQSASSAVYGTGEMLYMYTGNSYFQMTTYFNLTYQSFTVDAWIYPTTISGDWPIFGQCTCSTCTNQCLYLVIRSGKLFMSFNYNDLSGSTTLNTSMWYHVAFVYNYATMQQIIYLDGVQDAIKSNSQPYKGYNGTITVGYSPLITNTYFSQYIDNVALTTRAKAASEILIDATQIYYFSFDQPNPYYDNGPNHYNGTANSLTGVSGRVNQAIRTATTSSYIQMYGWFASNGYWATKPFTFAMWINPSSINYGILKALYVYYNSFHLSLYSGGYSYQQELLGLTSNGQIIAQIYSSTVWQNIVGPFISLNTWTHIGYTFSTTIGITLYTNGVAFGSTGATSNYQFSYSPMYITLGYSFGYTGNFITSSTAYQGSVDEFYMYRRELSASQISSLANP</sequence>
<dbReference type="InterPro" id="IPR013320">
    <property type="entry name" value="ConA-like_dom_sf"/>
</dbReference>
<evidence type="ECO:0000313" key="3">
    <source>
        <dbReference type="Proteomes" id="UP000682733"/>
    </source>
</evidence>
<dbReference type="EMBL" id="CAJNOK010008187">
    <property type="protein sequence ID" value="CAF1056611.1"/>
    <property type="molecule type" value="Genomic_DNA"/>
</dbReference>
<dbReference type="Proteomes" id="UP000682733">
    <property type="component" value="Unassembled WGS sequence"/>
</dbReference>
<reference evidence="2" key="1">
    <citation type="submission" date="2021-02" db="EMBL/GenBank/DDBJ databases">
        <authorList>
            <person name="Nowell W R."/>
        </authorList>
    </citation>
    <scope>NUCLEOTIDE SEQUENCE</scope>
</reference>
<dbReference type="Pfam" id="PF13385">
    <property type="entry name" value="Laminin_G_3"/>
    <property type="match status" value="2"/>
</dbReference>
<dbReference type="EMBL" id="CAJOBA010008200">
    <property type="protein sequence ID" value="CAF3822702.1"/>
    <property type="molecule type" value="Genomic_DNA"/>
</dbReference>
<dbReference type="Gene3D" id="2.60.120.200">
    <property type="match status" value="2"/>
</dbReference>